<feature type="region of interest" description="Disordered" evidence="9">
    <location>
        <begin position="1"/>
        <end position="33"/>
    </location>
</feature>
<dbReference type="PROSITE" id="PS50157">
    <property type="entry name" value="ZINC_FINGER_C2H2_2"/>
    <property type="match status" value="1"/>
</dbReference>
<keyword evidence="7" id="KW-0804">Transcription</keyword>
<dbReference type="Gene3D" id="3.30.160.60">
    <property type="entry name" value="Classic Zinc Finger"/>
    <property type="match status" value="2"/>
</dbReference>
<dbReference type="FunFam" id="3.30.160.60:FF:000131">
    <property type="entry name" value="protein indeterminate-domain 5, chloroplastic-like"/>
    <property type="match status" value="1"/>
</dbReference>
<keyword evidence="2" id="KW-0677">Repeat</keyword>
<gene>
    <name evidence="11" type="ORF">QN277_008107</name>
</gene>
<protein>
    <recommendedName>
        <fullName evidence="10">C2H2-type domain-containing protein</fullName>
    </recommendedName>
</protein>
<evidence type="ECO:0000256" key="8">
    <source>
        <dbReference type="PROSITE-ProRule" id="PRU00042"/>
    </source>
</evidence>
<keyword evidence="1" id="KW-0479">Metal-binding</keyword>
<evidence type="ECO:0000256" key="9">
    <source>
        <dbReference type="SAM" id="MobiDB-lite"/>
    </source>
</evidence>
<evidence type="ECO:0000256" key="1">
    <source>
        <dbReference type="ARBA" id="ARBA00022723"/>
    </source>
</evidence>
<reference evidence="11" key="1">
    <citation type="submission" date="2023-10" db="EMBL/GenBank/DDBJ databases">
        <title>Chromosome-level genome of the transformable northern wattle, Acacia crassicarpa.</title>
        <authorList>
            <person name="Massaro I."/>
            <person name="Sinha N.R."/>
            <person name="Poethig S."/>
            <person name="Leichty A.R."/>
        </authorList>
    </citation>
    <scope>NUCLEOTIDE SEQUENCE</scope>
    <source>
        <strain evidence="11">Acra3RX</strain>
        <tissue evidence="11">Leaf</tissue>
    </source>
</reference>
<keyword evidence="3 8" id="KW-0863">Zinc-finger</keyword>
<dbReference type="FunFam" id="3.30.160.60:FF:000554">
    <property type="entry name" value="protein indeterminate-domain 12-like"/>
    <property type="match status" value="1"/>
</dbReference>
<dbReference type="InterPro" id="IPR055187">
    <property type="entry name" value="C2CH-3rd_BIRD-IDD"/>
</dbReference>
<dbReference type="Pfam" id="PF22996">
    <property type="entry name" value="C2H2-2nd_BIRD-IDD"/>
    <property type="match status" value="1"/>
</dbReference>
<evidence type="ECO:0000259" key="10">
    <source>
        <dbReference type="PROSITE" id="PS50157"/>
    </source>
</evidence>
<keyword evidence="5" id="KW-0805">Transcription regulation</keyword>
<dbReference type="SMART" id="SM00355">
    <property type="entry name" value="ZnF_C2H2"/>
    <property type="match status" value="3"/>
</dbReference>
<dbReference type="GO" id="GO:0003677">
    <property type="term" value="F:DNA binding"/>
    <property type="evidence" value="ECO:0007669"/>
    <property type="project" value="UniProtKB-KW"/>
</dbReference>
<dbReference type="GO" id="GO:0005634">
    <property type="term" value="C:nucleus"/>
    <property type="evidence" value="ECO:0007669"/>
    <property type="project" value="TreeGrafter"/>
</dbReference>
<dbReference type="PROSITE" id="PS00028">
    <property type="entry name" value="ZINC_FINGER_C2H2_1"/>
    <property type="match status" value="1"/>
</dbReference>
<name>A0AAE1IPY0_9FABA</name>
<dbReference type="PANTHER" id="PTHR10593">
    <property type="entry name" value="SERINE/THREONINE-PROTEIN KINASE RIO"/>
    <property type="match status" value="1"/>
</dbReference>
<evidence type="ECO:0000256" key="7">
    <source>
        <dbReference type="ARBA" id="ARBA00023163"/>
    </source>
</evidence>
<feature type="compositionally biased region" description="Polar residues" evidence="9">
    <location>
        <begin position="1"/>
        <end position="13"/>
    </location>
</feature>
<evidence type="ECO:0000256" key="4">
    <source>
        <dbReference type="ARBA" id="ARBA00022833"/>
    </source>
</evidence>
<sequence length="413" mass="45684">MSEQGLSLPSTIKTFLPNPTPPKKKRHLPGTPDPDAQVIALSPKSLMATNRFVCEICKKGFQRDQNLQLHRRGHNLPWKLRQRSGGKEAAAKKVYVCPEKTCVHHDPSRALGDLSGIKKHFCRKHGDKKWNCPKCSKKYAVHSDWKAHLKTCGTREYKCHCGTLFSRKDSFVTHRAFCDVLAEESSRISLVPEASRIPQVFTAYYPPGPDLMQTMNMLATSSSSSSWLKPYPEASFESLANLAMSGVPRLLKEEEEEEENKGALSYSASSLYYSNYQNPSSLVGLSQPHHMSSSSPTSLLQKVNQMGSTVVGSNHINIFGLMGESLPLISNSSTTPFRHGTDHDHQNLNDLAVISQGLVLNDLNSSHFVRSGENSDQMELGGLTRDFLGVGEKELVKFSAIGSTAQPWNSISL</sequence>
<dbReference type="Pfam" id="PF22995">
    <property type="entry name" value="C2CH-3rd_BIRD-IDD"/>
    <property type="match status" value="1"/>
</dbReference>
<keyword evidence="4" id="KW-0862">Zinc</keyword>
<evidence type="ECO:0000256" key="2">
    <source>
        <dbReference type="ARBA" id="ARBA00022737"/>
    </source>
</evidence>
<dbReference type="EMBL" id="JAWXYG010000013">
    <property type="protein sequence ID" value="KAK4255057.1"/>
    <property type="molecule type" value="Genomic_DNA"/>
</dbReference>
<dbReference type="InterPro" id="IPR013087">
    <property type="entry name" value="Znf_C2H2_type"/>
</dbReference>
<keyword evidence="12" id="KW-1185">Reference proteome</keyword>
<organism evidence="11 12">
    <name type="scientific">Acacia crassicarpa</name>
    <name type="common">northern wattle</name>
    <dbReference type="NCBI Taxonomy" id="499986"/>
    <lineage>
        <taxon>Eukaryota</taxon>
        <taxon>Viridiplantae</taxon>
        <taxon>Streptophyta</taxon>
        <taxon>Embryophyta</taxon>
        <taxon>Tracheophyta</taxon>
        <taxon>Spermatophyta</taxon>
        <taxon>Magnoliopsida</taxon>
        <taxon>eudicotyledons</taxon>
        <taxon>Gunneridae</taxon>
        <taxon>Pentapetalae</taxon>
        <taxon>rosids</taxon>
        <taxon>fabids</taxon>
        <taxon>Fabales</taxon>
        <taxon>Fabaceae</taxon>
        <taxon>Caesalpinioideae</taxon>
        <taxon>mimosoid clade</taxon>
        <taxon>Acacieae</taxon>
        <taxon>Acacia</taxon>
    </lineage>
</organism>
<dbReference type="Pfam" id="PF22992">
    <property type="entry name" value="C2CH-4th_BIRD-IDD"/>
    <property type="match status" value="1"/>
</dbReference>
<dbReference type="InterPro" id="IPR055185">
    <property type="entry name" value="C2CH-4th_BIRD-IDD"/>
</dbReference>
<evidence type="ECO:0000256" key="3">
    <source>
        <dbReference type="ARBA" id="ARBA00022771"/>
    </source>
</evidence>
<evidence type="ECO:0000256" key="5">
    <source>
        <dbReference type="ARBA" id="ARBA00023015"/>
    </source>
</evidence>
<keyword evidence="6" id="KW-0238">DNA-binding</keyword>
<dbReference type="PANTHER" id="PTHR10593:SF236">
    <property type="entry name" value="PROTEIN INDETERMINATE-DOMAIN 11"/>
    <property type="match status" value="1"/>
</dbReference>
<evidence type="ECO:0000256" key="6">
    <source>
        <dbReference type="ARBA" id="ARBA00023125"/>
    </source>
</evidence>
<feature type="domain" description="C2H2-type" evidence="10">
    <location>
        <begin position="52"/>
        <end position="74"/>
    </location>
</feature>
<dbReference type="InterPro" id="IPR036236">
    <property type="entry name" value="Znf_C2H2_sf"/>
</dbReference>
<dbReference type="InterPro" id="IPR031140">
    <property type="entry name" value="IDD1-16"/>
</dbReference>
<proteinExistence type="predicted"/>
<comment type="caution">
    <text evidence="11">The sequence shown here is derived from an EMBL/GenBank/DDBJ whole genome shotgun (WGS) entry which is preliminary data.</text>
</comment>
<dbReference type="AlphaFoldDB" id="A0AAE1IPY0"/>
<dbReference type="Proteomes" id="UP001293593">
    <property type="component" value="Unassembled WGS sequence"/>
</dbReference>
<dbReference type="GO" id="GO:0003700">
    <property type="term" value="F:DNA-binding transcription factor activity"/>
    <property type="evidence" value="ECO:0007669"/>
    <property type="project" value="TreeGrafter"/>
</dbReference>
<dbReference type="InterPro" id="IPR055186">
    <property type="entry name" value="C2H2-2nd_BIRD-IDD"/>
</dbReference>
<evidence type="ECO:0000313" key="11">
    <source>
        <dbReference type="EMBL" id="KAK4255057.1"/>
    </source>
</evidence>
<dbReference type="GO" id="GO:0008270">
    <property type="term" value="F:zinc ion binding"/>
    <property type="evidence" value="ECO:0007669"/>
    <property type="project" value="UniProtKB-KW"/>
</dbReference>
<evidence type="ECO:0000313" key="12">
    <source>
        <dbReference type="Proteomes" id="UP001293593"/>
    </source>
</evidence>
<accession>A0AAE1IPY0</accession>
<dbReference type="SUPFAM" id="SSF57667">
    <property type="entry name" value="beta-beta-alpha zinc fingers"/>
    <property type="match status" value="1"/>
</dbReference>